<keyword evidence="1" id="KW-0677">Repeat</keyword>
<evidence type="ECO:0000256" key="1">
    <source>
        <dbReference type="ARBA" id="ARBA00022737"/>
    </source>
</evidence>
<dbReference type="EMBL" id="JBBHLD010000004">
    <property type="protein sequence ID" value="MEJ5904374.1"/>
    <property type="molecule type" value="Genomic_DNA"/>
</dbReference>
<dbReference type="Pfam" id="PF25023">
    <property type="entry name" value="TEN_YD-shell"/>
    <property type="match status" value="1"/>
</dbReference>
<gene>
    <name evidence="4" type="ORF">V7V80_06735</name>
</gene>
<accession>A0ABU8R3N6</accession>
<keyword evidence="5" id="KW-1185">Reference proteome</keyword>
<comment type="caution">
    <text evidence="4">The sequence shown here is derived from an EMBL/GenBank/DDBJ whole genome shotgun (WGS) entry which is preliminary data.</text>
</comment>
<evidence type="ECO:0000313" key="5">
    <source>
        <dbReference type="Proteomes" id="UP001377692"/>
    </source>
</evidence>
<reference evidence="4 5" key="1">
    <citation type="submission" date="2024-02" db="EMBL/GenBank/DDBJ databases">
        <title>Identification of pathogenicity and growth-promoting functions of Pseudomonas putida variants.</title>
        <authorList>
            <person name="Sun J."/>
        </authorList>
    </citation>
    <scope>NUCLEOTIDE SEQUENCE [LARGE SCALE GENOMIC DNA]</scope>
    <source>
        <strain evidence="4 5">A04</strain>
    </source>
</reference>
<dbReference type="Pfam" id="PF05593">
    <property type="entry name" value="RHS_repeat"/>
    <property type="match status" value="1"/>
</dbReference>
<protein>
    <recommendedName>
        <fullName evidence="3">Teneurin-like YD-shell domain-containing protein</fullName>
    </recommendedName>
</protein>
<evidence type="ECO:0000256" key="2">
    <source>
        <dbReference type="SAM" id="MobiDB-lite"/>
    </source>
</evidence>
<dbReference type="RefSeq" id="WP_339549012.1">
    <property type="nucleotide sequence ID" value="NZ_JBBHLD010000004.1"/>
</dbReference>
<feature type="region of interest" description="Disordered" evidence="2">
    <location>
        <begin position="251"/>
        <end position="290"/>
    </location>
</feature>
<feature type="domain" description="Teneurin-like YD-shell" evidence="3">
    <location>
        <begin position="156"/>
        <end position="332"/>
    </location>
</feature>
<feature type="compositionally biased region" description="Polar residues" evidence="2">
    <location>
        <begin position="277"/>
        <end position="287"/>
    </location>
</feature>
<dbReference type="InterPro" id="IPR006530">
    <property type="entry name" value="YD"/>
</dbReference>
<evidence type="ECO:0000259" key="3">
    <source>
        <dbReference type="Pfam" id="PF25023"/>
    </source>
</evidence>
<dbReference type="Proteomes" id="UP001377692">
    <property type="component" value="Unassembled WGS sequence"/>
</dbReference>
<dbReference type="InterPro" id="IPR056823">
    <property type="entry name" value="TEN-like_YD-shell"/>
</dbReference>
<proteinExistence type="predicted"/>
<dbReference type="InterPro" id="IPR031325">
    <property type="entry name" value="RHS_repeat"/>
</dbReference>
<sequence length="504" mass="55249">MDNQSAESKPHLVNSAVGDVRLEFASHHSLTLGSDGPLNGGSPTALFQDAEPKDMPDYLAAGYSVTLDLAKRQFSEACAPTFMGTKQTATSLHIYSAAGQLLSFDDITGTTTTFTYDTNHRVVSSASSACQTTSTYNDQGQLTQESIKDVCSGALMTVSYAYDPSGNETTRTFSGDGFPTLSLERTLLSDGRLKQFVLRVDDKEHRSDHYTYDSDERLHKWYCTGENAPVSSSNKAYTEQVFTYDTHGNVVSRSHKSSKGAGVSTYGYDPDRPGALISSNGDPQVNDQRGRTLKRSNRKLGYHANGQIKSYSSQAGGEGADYQFAYDTQGRIREVVLGEQREVYHYREGSIYAVQQLGDHFTGKAAKRRMVLLNNSPSCFLQQITEATGDVWESTTCTFELRDAAGTVFASLKHGQSTPPVYYSYLPYGFRVRDLASTTWLGFKGELLNPLSLYHLGNGDRLYDAQLHRYQVPAGAGLLATQNGSPYVYCNGDPVNKPKQAPTS</sequence>
<name>A0ABU8R3N6_9PSED</name>
<dbReference type="Gene3D" id="2.180.10.10">
    <property type="entry name" value="RHS repeat-associated core"/>
    <property type="match status" value="1"/>
</dbReference>
<dbReference type="NCBIfam" id="TIGR01643">
    <property type="entry name" value="YD_repeat_2x"/>
    <property type="match status" value="1"/>
</dbReference>
<organism evidence="4 5">
    <name type="scientific">Pseudomonas kermanshahensis</name>
    <dbReference type="NCBI Taxonomy" id="2745482"/>
    <lineage>
        <taxon>Bacteria</taxon>
        <taxon>Pseudomonadati</taxon>
        <taxon>Pseudomonadota</taxon>
        <taxon>Gammaproteobacteria</taxon>
        <taxon>Pseudomonadales</taxon>
        <taxon>Pseudomonadaceae</taxon>
        <taxon>Pseudomonas</taxon>
    </lineage>
</organism>
<evidence type="ECO:0000313" key="4">
    <source>
        <dbReference type="EMBL" id="MEJ5904374.1"/>
    </source>
</evidence>